<dbReference type="Pfam" id="PF02585">
    <property type="entry name" value="PIG-L"/>
    <property type="match status" value="1"/>
</dbReference>
<dbReference type="InterPro" id="IPR024078">
    <property type="entry name" value="LmbE-like_dom_sf"/>
</dbReference>
<dbReference type="RefSeq" id="WP_284381270.1">
    <property type="nucleotide sequence ID" value="NZ_BSNM01000014.1"/>
</dbReference>
<evidence type="ECO:0000313" key="1">
    <source>
        <dbReference type="EMBL" id="GLQ31599.1"/>
    </source>
</evidence>
<dbReference type="EMBL" id="BSNM01000014">
    <property type="protein sequence ID" value="GLQ31599.1"/>
    <property type="molecule type" value="Genomic_DNA"/>
</dbReference>
<name>A0AA37SAD8_9GAMM</name>
<protein>
    <recommendedName>
        <fullName evidence="3">PIG-L family deacetylase</fullName>
    </recommendedName>
</protein>
<dbReference type="InterPro" id="IPR003737">
    <property type="entry name" value="GlcNAc_PI_deacetylase-related"/>
</dbReference>
<dbReference type="SUPFAM" id="SSF102588">
    <property type="entry name" value="LmbE-like"/>
    <property type="match status" value="1"/>
</dbReference>
<evidence type="ECO:0000313" key="2">
    <source>
        <dbReference type="Proteomes" id="UP001161389"/>
    </source>
</evidence>
<reference evidence="1" key="1">
    <citation type="journal article" date="2014" name="Int. J. Syst. Evol. Microbiol.">
        <title>Complete genome sequence of Corynebacterium casei LMG S-19264T (=DSM 44701T), isolated from a smear-ripened cheese.</title>
        <authorList>
            <consortium name="US DOE Joint Genome Institute (JGI-PGF)"/>
            <person name="Walter F."/>
            <person name="Albersmeier A."/>
            <person name="Kalinowski J."/>
            <person name="Ruckert C."/>
        </authorList>
    </citation>
    <scope>NUCLEOTIDE SEQUENCE</scope>
    <source>
        <strain evidence="1">NBRC 110071</strain>
    </source>
</reference>
<keyword evidence="2" id="KW-1185">Reference proteome</keyword>
<proteinExistence type="predicted"/>
<dbReference type="AlphaFoldDB" id="A0AA37SAD8"/>
<sequence length="282" mass="31472">MDNFVCREFCSPLLEDHHKSSTTHLAVIAHQDDAEIVGYSGIQASFQRTDSWFSSITLTNGSGASRGGRYQNASNDALSLIRQHEQEKAALLGEYAFCQQWLCSSQTLKDQRNLAVQQLTNELDQIRPSTIYTHNPFDKHGTHITVLTIVLDALKSVIQTNPSYQPKVYGVEVWGSLDWLPNQFRIELDCSPMPNLEQALIGLYDSQIDGNKGYDTAVLGRRQANATFSDSHTEDQARSVNLALDLSPITQGIISLNDLTDEILKTHFEESKLRIQSIVSSS</sequence>
<evidence type="ECO:0008006" key="3">
    <source>
        <dbReference type="Google" id="ProtNLM"/>
    </source>
</evidence>
<dbReference type="Gene3D" id="3.40.50.10320">
    <property type="entry name" value="LmbE-like"/>
    <property type="match status" value="1"/>
</dbReference>
<accession>A0AA37SAD8</accession>
<gene>
    <name evidence="1" type="ORF">GCM10007876_20780</name>
</gene>
<dbReference type="Proteomes" id="UP001161389">
    <property type="component" value="Unassembled WGS sequence"/>
</dbReference>
<reference evidence="1" key="2">
    <citation type="submission" date="2023-01" db="EMBL/GenBank/DDBJ databases">
        <title>Draft genome sequence of Litoribrevibacter albus strain NBRC 110071.</title>
        <authorList>
            <person name="Sun Q."/>
            <person name="Mori K."/>
        </authorList>
    </citation>
    <scope>NUCLEOTIDE SEQUENCE</scope>
    <source>
        <strain evidence="1">NBRC 110071</strain>
    </source>
</reference>
<comment type="caution">
    <text evidence="1">The sequence shown here is derived from an EMBL/GenBank/DDBJ whole genome shotgun (WGS) entry which is preliminary data.</text>
</comment>
<organism evidence="1 2">
    <name type="scientific">Litoribrevibacter albus</name>
    <dbReference type="NCBI Taxonomy" id="1473156"/>
    <lineage>
        <taxon>Bacteria</taxon>
        <taxon>Pseudomonadati</taxon>
        <taxon>Pseudomonadota</taxon>
        <taxon>Gammaproteobacteria</taxon>
        <taxon>Oceanospirillales</taxon>
        <taxon>Oceanospirillaceae</taxon>
        <taxon>Litoribrevibacter</taxon>
    </lineage>
</organism>